<dbReference type="InterPro" id="IPR015424">
    <property type="entry name" value="PyrdxlP-dep_Trfase"/>
</dbReference>
<dbReference type="InterPro" id="IPR015421">
    <property type="entry name" value="PyrdxlP-dep_Trfase_major"/>
</dbReference>
<dbReference type="FunFam" id="3.40.640.10:FF:000033">
    <property type="entry name" value="Aspartate aminotransferase"/>
    <property type="match status" value="1"/>
</dbReference>
<feature type="domain" description="Aminotransferase class I/classII large" evidence="7">
    <location>
        <begin position="33"/>
        <end position="383"/>
    </location>
</feature>
<dbReference type="GO" id="GO:0030170">
    <property type="term" value="F:pyridoxal phosphate binding"/>
    <property type="evidence" value="ECO:0007669"/>
    <property type="project" value="InterPro"/>
</dbReference>
<dbReference type="GO" id="GO:0008483">
    <property type="term" value="F:transaminase activity"/>
    <property type="evidence" value="ECO:0007669"/>
    <property type="project" value="UniProtKB-KW"/>
</dbReference>
<evidence type="ECO:0000256" key="2">
    <source>
        <dbReference type="ARBA" id="ARBA00007441"/>
    </source>
</evidence>
<evidence type="ECO:0000259" key="7">
    <source>
        <dbReference type="Pfam" id="PF00155"/>
    </source>
</evidence>
<accession>A0AA90P1Q9</accession>
<dbReference type="InterPro" id="IPR015422">
    <property type="entry name" value="PyrdxlP-dep_Trfase_small"/>
</dbReference>
<evidence type="ECO:0000256" key="4">
    <source>
        <dbReference type="ARBA" id="ARBA00022679"/>
    </source>
</evidence>
<dbReference type="Pfam" id="PF00155">
    <property type="entry name" value="Aminotran_1_2"/>
    <property type="match status" value="1"/>
</dbReference>
<dbReference type="PANTHER" id="PTHR46383:SF1">
    <property type="entry name" value="ASPARTATE AMINOTRANSFERASE"/>
    <property type="match status" value="1"/>
</dbReference>
<comment type="similarity">
    <text evidence="2 6">Belongs to the class-I pyridoxal-phosphate-dependent aminotransferase family.</text>
</comment>
<proteinExistence type="inferred from homology"/>
<dbReference type="CDD" id="cd00609">
    <property type="entry name" value="AAT_like"/>
    <property type="match status" value="1"/>
</dbReference>
<evidence type="ECO:0000313" key="8">
    <source>
        <dbReference type="EMBL" id="MDP1419916.1"/>
    </source>
</evidence>
<dbReference type="EC" id="2.6.1.-" evidence="6"/>
<sequence length="391" mass="42995">MNLQSATMLQALPESKTLSILNKVTLLKQEGHDIINLAGGDPDFNTPNMIIEEAENAMKLGMTHYVSSNGIPELRNEIAHKLKTENGVNYDPSQIIVTAGGKPALYVALKSIINPGDEVLVINPAWVSFEPLITMVGGHAVSVDLNPNDHFKLTKDLLDAACTERTKAIIVNNPNNPTGRVLTNEEFHNLRDVVIEKDLIIIADEVYEKLVYGTHQFTSLASIPGLENLTITVQSFSKGHAMTGWRLGYLALPNELVPAASNIQGHLATCTPAFIQKAGVVALKEAKEEVEHMRSIYDKRINQVVTYLNQIPGVICPHPEGAFYVFPEIKFRNFDSIELANYLLDEAKVAVTPGIAFGSSYMHNIRISCAMSEGELEEALSRIEKALNKIE</sequence>
<gene>
    <name evidence="8" type="ORF">Q8G35_16355</name>
</gene>
<dbReference type="SUPFAM" id="SSF53383">
    <property type="entry name" value="PLP-dependent transferases"/>
    <property type="match status" value="1"/>
</dbReference>
<dbReference type="AlphaFoldDB" id="A0AA90P1Q9"/>
<comment type="cofactor">
    <cofactor evidence="1 6">
        <name>pyridoxal 5'-phosphate</name>
        <dbReference type="ChEBI" id="CHEBI:597326"/>
    </cofactor>
</comment>
<dbReference type="EMBL" id="JAUUTP010000017">
    <property type="protein sequence ID" value="MDP1419916.1"/>
    <property type="molecule type" value="Genomic_DNA"/>
</dbReference>
<dbReference type="RefSeq" id="WP_305161146.1">
    <property type="nucleotide sequence ID" value="NZ_JAUUTP010000017.1"/>
</dbReference>
<evidence type="ECO:0000256" key="1">
    <source>
        <dbReference type="ARBA" id="ARBA00001933"/>
    </source>
</evidence>
<comment type="caution">
    <text evidence="8">The sequence shown here is derived from an EMBL/GenBank/DDBJ whole genome shotgun (WGS) entry which is preliminary data.</text>
</comment>
<dbReference type="GO" id="GO:0006520">
    <property type="term" value="P:amino acid metabolic process"/>
    <property type="evidence" value="ECO:0007669"/>
    <property type="project" value="InterPro"/>
</dbReference>
<dbReference type="PROSITE" id="PS00105">
    <property type="entry name" value="AA_TRANSFER_CLASS_1"/>
    <property type="match status" value="1"/>
</dbReference>
<dbReference type="InterPro" id="IPR004838">
    <property type="entry name" value="NHTrfase_class1_PyrdxlP-BS"/>
</dbReference>
<reference evidence="8" key="1">
    <citation type="submission" date="2023-07" db="EMBL/GenBank/DDBJ databases">
        <title>Murine gut Bacillus species.</title>
        <authorList>
            <person name="Gutman E."/>
            <person name="Hashuel R."/>
            <person name="Litvak Y."/>
        </authorList>
    </citation>
    <scope>NUCLEOTIDE SEQUENCE</scope>
    <source>
        <strain evidence="8">RU283</strain>
    </source>
</reference>
<keyword evidence="4 6" id="KW-0808">Transferase</keyword>
<dbReference type="InterPro" id="IPR050596">
    <property type="entry name" value="AspAT/PAT-like"/>
</dbReference>
<dbReference type="Gene3D" id="3.90.1150.10">
    <property type="entry name" value="Aspartate Aminotransferase, domain 1"/>
    <property type="match status" value="1"/>
</dbReference>
<protein>
    <recommendedName>
        <fullName evidence="6">Aminotransferase</fullName>
        <ecNumber evidence="6">2.6.1.-</ecNumber>
    </recommendedName>
</protein>
<dbReference type="PANTHER" id="PTHR46383">
    <property type="entry name" value="ASPARTATE AMINOTRANSFERASE"/>
    <property type="match status" value="1"/>
</dbReference>
<organism evidence="8 9">
    <name type="scientific">Peribacillus simplex</name>
    <dbReference type="NCBI Taxonomy" id="1478"/>
    <lineage>
        <taxon>Bacteria</taxon>
        <taxon>Bacillati</taxon>
        <taxon>Bacillota</taxon>
        <taxon>Bacilli</taxon>
        <taxon>Bacillales</taxon>
        <taxon>Bacillaceae</taxon>
        <taxon>Peribacillus</taxon>
    </lineage>
</organism>
<name>A0AA90P1Q9_9BACI</name>
<evidence type="ECO:0000256" key="6">
    <source>
        <dbReference type="RuleBase" id="RU000481"/>
    </source>
</evidence>
<evidence type="ECO:0000313" key="9">
    <source>
        <dbReference type="Proteomes" id="UP001178277"/>
    </source>
</evidence>
<keyword evidence="3 6" id="KW-0032">Aminotransferase</keyword>
<evidence type="ECO:0000256" key="5">
    <source>
        <dbReference type="ARBA" id="ARBA00022898"/>
    </source>
</evidence>
<keyword evidence="5" id="KW-0663">Pyridoxal phosphate</keyword>
<dbReference type="Gene3D" id="3.40.640.10">
    <property type="entry name" value="Type I PLP-dependent aspartate aminotransferase-like (Major domain)"/>
    <property type="match status" value="1"/>
</dbReference>
<dbReference type="Proteomes" id="UP001178277">
    <property type="component" value="Unassembled WGS sequence"/>
</dbReference>
<dbReference type="InterPro" id="IPR004839">
    <property type="entry name" value="Aminotransferase_I/II_large"/>
</dbReference>
<evidence type="ECO:0000256" key="3">
    <source>
        <dbReference type="ARBA" id="ARBA00022576"/>
    </source>
</evidence>